<evidence type="ECO:0000256" key="1">
    <source>
        <dbReference type="SAM" id="MobiDB-lite"/>
    </source>
</evidence>
<gene>
    <name evidence="2" type="ORF">DFH07DRAFT_1023208</name>
</gene>
<dbReference type="AlphaFoldDB" id="A0AAD7J9U1"/>
<comment type="caution">
    <text evidence="2">The sequence shown here is derived from an EMBL/GenBank/DDBJ whole genome shotgun (WGS) entry which is preliminary data.</text>
</comment>
<keyword evidence="3" id="KW-1185">Reference proteome</keyword>
<name>A0AAD7J9U1_9AGAR</name>
<feature type="region of interest" description="Disordered" evidence="1">
    <location>
        <begin position="1"/>
        <end position="85"/>
    </location>
</feature>
<feature type="compositionally biased region" description="Polar residues" evidence="1">
    <location>
        <begin position="1"/>
        <end position="33"/>
    </location>
</feature>
<evidence type="ECO:0000313" key="2">
    <source>
        <dbReference type="EMBL" id="KAJ7760129.1"/>
    </source>
</evidence>
<evidence type="ECO:0000313" key="3">
    <source>
        <dbReference type="Proteomes" id="UP001215280"/>
    </source>
</evidence>
<protein>
    <submittedName>
        <fullName evidence="2">Uncharacterized protein</fullName>
    </submittedName>
</protein>
<feature type="compositionally biased region" description="Low complexity" evidence="1">
    <location>
        <begin position="61"/>
        <end position="78"/>
    </location>
</feature>
<accession>A0AAD7J9U1</accession>
<sequence>MAPSHSESQPAASTSASNAVHNPSNTNALTSSLVWRRAGRFEGVPGDEMTGKKADVANATSSARSRPRSPASPAGGPSICCRYKNHHQLPHPDGLAERLDGPLRPLPLPIRTIRLSSFNHSLAALLNGYESENEGEKADDLVVPATKEQPAPTAPAPALELRARPAGTELVYVAEIKLWTGELKASEVPGRYVSYWHLCDGQGPLFGDSLWIEYVFPSL</sequence>
<reference evidence="2" key="1">
    <citation type="submission" date="2023-03" db="EMBL/GenBank/DDBJ databases">
        <title>Massive genome expansion in bonnet fungi (Mycena s.s.) driven by repeated elements and novel gene families across ecological guilds.</title>
        <authorList>
            <consortium name="Lawrence Berkeley National Laboratory"/>
            <person name="Harder C.B."/>
            <person name="Miyauchi S."/>
            <person name="Viragh M."/>
            <person name="Kuo A."/>
            <person name="Thoen E."/>
            <person name="Andreopoulos B."/>
            <person name="Lu D."/>
            <person name="Skrede I."/>
            <person name="Drula E."/>
            <person name="Henrissat B."/>
            <person name="Morin E."/>
            <person name="Kohler A."/>
            <person name="Barry K."/>
            <person name="LaButti K."/>
            <person name="Morin E."/>
            <person name="Salamov A."/>
            <person name="Lipzen A."/>
            <person name="Mereny Z."/>
            <person name="Hegedus B."/>
            <person name="Baldrian P."/>
            <person name="Stursova M."/>
            <person name="Weitz H."/>
            <person name="Taylor A."/>
            <person name="Grigoriev I.V."/>
            <person name="Nagy L.G."/>
            <person name="Martin F."/>
            <person name="Kauserud H."/>
        </authorList>
    </citation>
    <scope>NUCLEOTIDE SEQUENCE</scope>
    <source>
        <strain evidence="2">CBHHK188m</strain>
    </source>
</reference>
<organism evidence="2 3">
    <name type="scientific">Mycena maculata</name>
    <dbReference type="NCBI Taxonomy" id="230809"/>
    <lineage>
        <taxon>Eukaryota</taxon>
        <taxon>Fungi</taxon>
        <taxon>Dikarya</taxon>
        <taxon>Basidiomycota</taxon>
        <taxon>Agaricomycotina</taxon>
        <taxon>Agaricomycetes</taxon>
        <taxon>Agaricomycetidae</taxon>
        <taxon>Agaricales</taxon>
        <taxon>Marasmiineae</taxon>
        <taxon>Mycenaceae</taxon>
        <taxon>Mycena</taxon>
    </lineage>
</organism>
<dbReference type="EMBL" id="JARJLG010000050">
    <property type="protein sequence ID" value="KAJ7760129.1"/>
    <property type="molecule type" value="Genomic_DNA"/>
</dbReference>
<proteinExistence type="predicted"/>
<dbReference type="Proteomes" id="UP001215280">
    <property type="component" value="Unassembled WGS sequence"/>
</dbReference>